<dbReference type="GO" id="GO:0042806">
    <property type="term" value="F:fucose binding"/>
    <property type="evidence" value="ECO:0007669"/>
    <property type="project" value="UniProtKB-ARBA"/>
</dbReference>
<organism evidence="9 10">
    <name type="scientific">Cirrhinus mrigala</name>
    <name type="common">Mrigala</name>
    <dbReference type="NCBI Taxonomy" id="683832"/>
    <lineage>
        <taxon>Eukaryota</taxon>
        <taxon>Metazoa</taxon>
        <taxon>Chordata</taxon>
        <taxon>Craniata</taxon>
        <taxon>Vertebrata</taxon>
        <taxon>Euteleostomi</taxon>
        <taxon>Actinopterygii</taxon>
        <taxon>Neopterygii</taxon>
        <taxon>Teleostei</taxon>
        <taxon>Ostariophysi</taxon>
        <taxon>Cypriniformes</taxon>
        <taxon>Cyprinidae</taxon>
        <taxon>Labeoninae</taxon>
        <taxon>Labeonini</taxon>
        <taxon>Cirrhinus</taxon>
    </lineage>
</organism>
<comment type="subunit">
    <text evidence="3">Homotrimer.</text>
</comment>
<dbReference type="InterPro" id="IPR008979">
    <property type="entry name" value="Galactose-bd-like_sf"/>
</dbReference>
<evidence type="ECO:0000256" key="1">
    <source>
        <dbReference type="ARBA" id="ARBA00002219"/>
    </source>
</evidence>
<feature type="non-terminal residue" evidence="9">
    <location>
        <position position="1"/>
    </location>
</feature>
<proteinExistence type="inferred from homology"/>
<evidence type="ECO:0000259" key="8">
    <source>
        <dbReference type="SMART" id="SM00607"/>
    </source>
</evidence>
<dbReference type="PANTHER" id="PTHR45713">
    <property type="entry name" value="FTP DOMAIN-CONTAINING PROTEIN"/>
    <property type="match status" value="1"/>
</dbReference>
<dbReference type="Pfam" id="PF22633">
    <property type="entry name" value="F5_F8_type_C_2"/>
    <property type="match status" value="1"/>
</dbReference>
<dbReference type="Gene3D" id="2.60.120.260">
    <property type="entry name" value="Galactose-binding domain-like"/>
    <property type="match status" value="1"/>
</dbReference>
<dbReference type="AlphaFoldDB" id="A0ABD0QUQ1"/>
<dbReference type="GO" id="GO:0010185">
    <property type="term" value="P:regulation of cellular defense response"/>
    <property type="evidence" value="ECO:0007669"/>
    <property type="project" value="UniProtKB-ARBA"/>
</dbReference>
<dbReference type="InterPro" id="IPR006585">
    <property type="entry name" value="FTP1"/>
</dbReference>
<evidence type="ECO:0000256" key="5">
    <source>
        <dbReference type="ARBA" id="ARBA00022734"/>
    </source>
</evidence>
<dbReference type="PANTHER" id="PTHR45713:SF20">
    <property type="entry name" value="FUCOLECTIN TACHYLECTIN-4 PENTRAXIN-1 DOMAIN-CONTAINING PROTEIN"/>
    <property type="match status" value="1"/>
</dbReference>
<sequence length="83" mass="9301">SSVYAAGDAEKAVDGNRDSEYRKGSCTLTKTEFNPWWRVDLENVYSISKVAITNREDCCKERLRGAQICIGNNLLDNGNNNEL</sequence>
<evidence type="ECO:0000256" key="2">
    <source>
        <dbReference type="ARBA" id="ARBA00010147"/>
    </source>
</evidence>
<comment type="similarity">
    <text evidence="2">Belongs to the fucolectin family.</text>
</comment>
<keyword evidence="4" id="KW-0479">Metal-binding</keyword>
<dbReference type="SUPFAM" id="SSF49785">
    <property type="entry name" value="Galactose-binding domain-like"/>
    <property type="match status" value="1"/>
</dbReference>
<accession>A0ABD0QUQ1</accession>
<evidence type="ECO:0000256" key="6">
    <source>
        <dbReference type="ARBA" id="ARBA00022837"/>
    </source>
</evidence>
<gene>
    <name evidence="9" type="ORF">M9458_017051</name>
</gene>
<dbReference type="SMART" id="SM00607">
    <property type="entry name" value="FTP"/>
    <property type="match status" value="1"/>
</dbReference>
<keyword evidence="6" id="KW-0106">Calcium</keyword>
<dbReference type="GO" id="GO:0046872">
    <property type="term" value="F:metal ion binding"/>
    <property type="evidence" value="ECO:0007669"/>
    <property type="project" value="UniProtKB-KW"/>
</dbReference>
<evidence type="ECO:0000313" key="9">
    <source>
        <dbReference type="EMBL" id="KAL0189952.1"/>
    </source>
</evidence>
<keyword evidence="7" id="KW-1015">Disulfide bond</keyword>
<keyword evidence="10" id="KW-1185">Reference proteome</keyword>
<protein>
    <recommendedName>
        <fullName evidence="8">Fucolectin tachylectin-4 pentraxin-1 domain-containing protein</fullName>
    </recommendedName>
</protein>
<feature type="non-terminal residue" evidence="9">
    <location>
        <position position="83"/>
    </location>
</feature>
<keyword evidence="5" id="KW-0430">Lectin</keyword>
<dbReference type="InterPro" id="IPR051941">
    <property type="entry name" value="BG_Antigen-Binding_Lectin"/>
</dbReference>
<dbReference type="EMBL" id="JAMKFB020000007">
    <property type="protein sequence ID" value="KAL0189952.1"/>
    <property type="molecule type" value="Genomic_DNA"/>
</dbReference>
<name>A0ABD0QUQ1_CIRMR</name>
<evidence type="ECO:0000313" key="10">
    <source>
        <dbReference type="Proteomes" id="UP001529510"/>
    </source>
</evidence>
<feature type="domain" description="Fucolectin tachylectin-4 pentraxin-1" evidence="8">
    <location>
        <begin position="1"/>
        <end position="82"/>
    </location>
</feature>
<evidence type="ECO:0000256" key="4">
    <source>
        <dbReference type="ARBA" id="ARBA00022723"/>
    </source>
</evidence>
<dbReference type="Proteomes" id="UP001529510">
    <property type="component" value="Unassembled WGS sequence"/>
</dbReference>
<evidence type="ECO:0000256" key="3">
    <source>
        <dbReference type="ARBA" id="ARBA00011233"/>
    </source>
</evidence>
<dbReference type="GO" id="GO:0001868">
    <property type="term" value="P:regulation of complement activation, lectin pathway"/>
    <property type="evidence" value="ECO:0007669"/>
    <property type="project" value="UniProtKB-ARBA"/>
</dbReference>
<evidence type="ECO:0000256" key="7">
    <source>
        <dbReference type="ARBA" id="ARBA00023157"/>
    </source>
</evidence>
<comment type="function">
    <text evidence="1">Acts as a defensive agent. Recognizes blood group fucosylated oligosaccharides including A, B, H and Lewis B-type antigens. Does not recognize Lewis A antigen and has low affinity for monovalent haptens.</text>
</comment>
<reference evidence="9 10" key="1">
    <citation type="submission" date="2024-05" db="EMBL/GenBank/DDBJ databases">
        <title>Genome sequencing and assembly of Indian major carp, Cirrhinus mrigala (Hamilton, 1822).</title>
        <authorList>
            <person name="Mohindra V."/>
            <person name="Chowdhury L.M."/>
            <person name="Lal K."/>
            <person name="Jena J.K."/>
        </authorList>
    </citation>
    <scope>NUCLEOTIDE SEQUENCE [LARGE SCALE GENOMIC DNA]</scope>
    <source>
        <strain evidence="9">CM1030</strain>
        <tissue evidence="9">Blood</tissue>
    </source>
</reference>
<comment type="caution">
    <text evidence="9">The sequence shown here is derived from an EMBL/GenBank/DDBJ whole genome shotgun (WGS) entry which is preliminary data.</text>
</comment>